<evidence type="ECO:0000313" key="1">
    <source>
        <dbReference type="EMBL" id="KAL0115958.1"/>
    </source>
</evidence>
<organism evidence="1 2">
    <name type="scientific">Cardiocondyla obscurior</name>
    <dbReference type="NCBI Taxonomy" id="286306"/>
    <lineage>
        <taxon>Eukaryota</taxon>
        <taxon>Metazoa</taxon>
        <taxon>Ecdysozoa</taxon>
        <taxon>Arthropoda</taxon>
        <taxon>Hexapoda</taxon>
        <taxon>Insecta</taxon>
        <taxon>Pterygota</taxon>
        <taxon>Neoptera</taxon>
        <taxon>Endopterygota</taxon>
        <taxon>Hymenoptera</taxon>
        <taxon>Apocrita</taxon>
        <taxon>Aculeata</taxon>
        <taxon>Formicoidea</taxon>
        <taxon>Formicidae</taxon>
        <taxon>Myrmicinae</taxon>
        <taxon>Cardiocondyla</taxon>
    </lineage>
</organism>
<keyword evidence="2" id="KW-1185">Reference proteome</keyword>
<reference evidence="1 2" key="1">
    <citation type="submission" date="2023-03" db="EMBL/GenBank/DDBJ databases">
        <title>High recombination rates correlate with genetic variation in Cardiocondyla obscurior ants.</title>
        <authorList>
            <person name="Errbii M."/>
        </authorList>
    </citation>
    <scope>NUCLEOTIDE SEQUENCE [LARGE SCALE GENOMIC DNA]</scope>
    <source>
        <strain evidence="1">Alpha-2009</strain>
        <tissue evidence="1">Whole body</tissue>
    </source>
</reference>
<evidence type="ECO:0000313" key="2">
    <source>
        <dbReference type="Proteomes" id="UP001430953"/>
    </source>
</evidence>
<dbReference type="AlphaFoldDB" id="A0AAW2FL93"/>
<comment type="caution">
    <text evidence="1">The sequence shown here is derived from an EMBL/GenBank/DDBJ whole genome shotgun (WGS) entry which is preliminary data.</text>
</comment>
<dbReference type="EMBL" id="JADYXP020000010">
    <property type="protein sequence ID" value="KAL0115958.1"/>
    <property type="molecule type" value="Genomic_DNA"/>
</dbReference>
<dbReference type="Proteomes" id="UP001430953">
    <property type="component" value="Unassembled WGS sequence"/>
</dbReference>
<sequence>MVQAISCYFRSRCNYDIIFISGTSFQRSILKSHKRLLHSRRSLKHTSHRRTLFNSQHLDLINYSTRRNSKMSFGLIKRYRSRSARVYNKQMYGKGICLRRVTYVGIASRGSAAFGECPAGGLTKTCIRFTF</sequence>
<accession>A0AAW2FL93</accession>
<name>A0AAW2FL93_9HYME</name>
<protein>
    <submittedName>
        <fullName evidence="1">Uncharacterized protein</fullName>
    </submittedName>
</protein>
<proteinExistence type="predicted"/>
<gene>
    <name evidence="1" type="ORF">PUN28_011079</name>
</gene>